<evidence type="ECO:0000256" key="4">
    <source>
        <dbReference type="ARBA" id="ARBA00022833"/>
    </source>
</evidence>
<accession>A0AA96LF36</accession>
<dbReference type="InterPro" id="IPR004597">
    <property type="entry name" value="Tag"/>
</dbReference>
<evidence type="ECO:0000256" key="3">
    <source>
        <dbReference type="ARBA" id="ARBA00022801"/>
    </source>
</evidence>
<dbReference type="InterPro" id="IPR011257">
    <property type="entry name" value="DNA_glycosylase"/>
</dbReference>
<evidence type="ECO:0000313" key="10">
    <source>
        <dbReference type="EMBL" id="WNQ10936.1"/>
    </source>
</evidence>
<protein>
    <recommendedName>
        <fullName evidence="8">DNA-3-methyladenine glycosylase I</fullName>
        <ecNumber evidence="8">3.2.2.20</ecNumber>
    </recommendedName>
</protein>
<dbReference type="SUPFAM" id="SSF48150">
    <property type="entry name" value="DNA-glycosylase"/>
    <property type="match status" value="1"/>
</dbReference>
<dbReference type="GO" id="GO:0006284">
    <property type="term" value="P:base-excision repair"/>
    <property type="evidence" value="ECO:0007669"/>
    <property type="project" value="InterPro"/>
</dbReference>
<evidence type="ECO:0000256" key="5">
    <source>
        <dbReference type="ARBA" id="ARBA00023204"/>
    </source>
</evidence>
<dbReference type="PANTHER" id="PTHR30037:SF4">
    <property type="entry name" value="DNA-3-METHYLADENINE GLYCOSYLASE I"/>
    <property type="match status" value="1"/>
</dbReference>
<evidence type="ECO:0000256" key="7">
    <source>
        <dbReference type="ARBA" id="ARBA00057608"/>
    </source>
</evidence>
<dbReference type="Proteomes" id="UP001305702">
    <property type="component" value="Chromosome"/>
</dbReference>
<keyword evidence="1 9" id="KW-0479">Metal-binding</keyword>
<dbReference type="RefSeq" id="WP_315604712.1">
    <property type="nucleotide sequence ID" value="NZ_CP130318.1"/>
</dbReference>
<dbReference type="AlphaFoldDB" id="A0AA96LF36"/>
<organism evidence="10 11">
    <name type="scientific">Paenibacillus aurantius</name>
    <dbReference type="NCBI Taxonomy" id="2918900"/>
    <lineage>
        <taxon>Bacteria</taxon>
        <taxon>Bacillati</taxon>
        <taxon>Bacillota</taxon>
        <taxon>Bacilli</taxon>
        <taxon>Bacillales</taxon>
        <taxon>Paenibacillaceae</taxon>
        <taxon>Paenibacillus</taxon>
    </lineage>
</organism>
<evidence type="ECO:0000256" key="6">
    <source>
        <dbReference type="ARBA" id="ARBA00052558"/>
    </source>
</evidence>
<dbReference type="Pfam" id="PF03352">
    <property type="entry name" value="Adenine_glyco"/>
    <property type="match status" value="1"/>
</dbReference>
<evidence type="ECO:0000256" key="2">
    <source>
        <dbReference type="ARBA" id="ARBA00022763"/>
    </source>
</evidence>
<feature type="binding site" evidence="9">
    <location>
        <position position="18"/>
    </location>
    <ligand>
        <name>Zn(2+)</name>
        <dbReference type="ChEBI" id="CHEBI:29105"/>
    </ligand>
</feature>
<dbReference type="KEGG" id="paun:MJA45_25525"/>
<reference evidence="10 11" key="1">
    <citation type="submission" date="2022-02" db="EMBL/GenBank/DDBJ databases">
        <title>Paenibacillus sp. MBLB1776 Whole Genome Shotgun Sequencing.</title>
        <authorList>
            <person name="Hwang C.Y."/>
            <person name="Cho E.-S."/>
            <person name="Seo M.-J."/>
        </authorList>
    </citation>
    <scope>NUCLEOTIDE SEQUENCE [LARGE SCALE GENOMIC DNA]</scope>
    <source>
        <strain evidence="10 11">MBLB1776</strain>
    </source>
</reference>
<name>A0AA96LF36_9BACL</name>
<dbReference type="PANTHER" id="PTHR30037">
    <property type="entry name" value="DNA-3-METHYLADENINE GLYCOSYLASE 1"/>
    <property type="match status" value="1"/>
</dbReference>
<gene>
    <name evidence="10" type="ORF">MJA45_25525</name>
</gene>
<comment type="catalytic activity">
    <reaction evidence="6">
        <text>Hydrolysis of alkylated DNA, releasing 3-methyladenine.</text>
        <dbReference type="EC" id="3.2.2.20"/>
    </reaction>
</comment>
<dbReference type="EC" id="3.2.2.20" evidence="8"/>
<proteinExistence type="predicted"/>
<feature type="binding site" evidence="9">
    <location>
        <position position="180"/>
    </location>
    <ligand>
        <name>Zn(2+)</name>
        <dbReference type="ChEBI" id="CHEBI:29105"/>
    </ligand>
</feature>
<keyword evidence="2" id="KW-0227">DNA damage</keyword>
<keyword evidence="11" id="KW-1185">Reference proteome</keyword>
<keyword evidence="5" id="KW-0234">DNA repair</keyword>
<dbReference type="GO" id="GO:0008725">
    <property type="term" value="F:DNA-3-methyladenine glycosylase activity"/>
    <property type="evidence" value="ECO:0007669"/>
    <property type="project" value="UniProtKB-EC"/>
</dbReference>
<feature type="binding site" evidence="9">
    <location>
        <position position="176"/>
    </location>
    <ligand>
        <name>Zn(2+)</name>
        <dbReference type="ChEBI" id="CHEBI:29105"/>
    </ligand>
</feature>
<dbReference type="NCBIfam" id="TIGR00624">
    <property type="entry name" value="tag"/>
    <property type="match status" value="1"/>
</dbReference>
<evidence type="ECO:0000256" key="8">
    <source>
        <dbReference type="ARBA" id="ARBA00066766"/>
    </source>
</evidence>
<feature type="binding site" evidence="9">
    <location>
        <position position="5"/>
    </location>
    <ligand>
        <name>Zn(2+)</name>
        <dbReference type="ChEBI" id="CHEBI:29105"/>
    </ligand>
</feature>
<keyword evidence="10" id="KW-0326">Glycosidase</keyword>
<dbReference type="InterPro" id="IPR005019">
    <property type="entry name" value="Adenine_glyco"/>
</dbReference>
<evidence type="ECO:0000256" key="9">
    <source>
        <dbReference type="PIRSR" id="PIRSR604597-1"/>
    </source>
</evidence>
<evidence type="ECO:0000313" key="11">
    <source>
        <dbReference type="Proteomes" id="UP001305702"/>
    </source>
</evidence>
<dbReference type="EMBL" id="CP130318">
    <property type="protein sequence ID" value="WNQ10936.1"/>
    <property type="molecule type" value="Genomic_DNA"/>
</dbReference>
<keyword evidence="4 9" id="KW-0862">Zinc</keyword>
<dbReference type="InterPro" id="IPR052891">
    <property type="entry name" value="DNA-3mA_glycosylase"/>
</dbReference>
<dbReference type="Gene3D" id="1.10.340.30">
    <property type="entry name" value="Hypothetical protein, domain 2"/>
    <property type="match status" value="1"/>
</dbReference>
<keyword evidence="3 10" id="KW-0378">Hydrolase</keyword>
<sequence length="189" mass="21632">MLHRCGWVNTDPLYIRYHDEEWGVPVRDSRKLFELLCLEGAQAGLSWYTILKKREAYRVAFDGFDPGTVSRYGEEKLEELQNNPGIVRNRLKIRSVVRNAQAYLALEKEEGPFSDWIWAFTGGVPLVNHWTTQGDVPGRTELSDRLSKALQKRGFSFVGSTICYSFLQAAGLIDDHVETCFKRTGLIEE</sequence>
<dbReference type="GO" id="GO:0046872">
    <property type="term" value="F:metal ion binding"/>
    <property type="evidence" value="ECO:0007669"/>
    <property type="project" value="UniProtKB-KW"/>
</dbReference>
<comment type="function">
    <text evidence="7">Hydrolysis of the deoxyribose N-glycosidic bond to excise 3-methyladenine from the damaged DNA polymer formed by alkylation lesions.</text>
</comment>
<evidence type="ECO:0000256" key="1">
    <source>
        <dbReference type="ARBA" id="ARBA00022723"/>
    </source>
</evidence>
<dbReference type="FunFam" id="1.10.340.30:FF:000009">
    <property type="entry name" value="DNA-3-methyladenine glycosylase I"/>
    <property type="match status" value="1"/>
</dbReference>